<dbReference type="EMBL" id="JABFTP020000062">
    <property type="protein sequence ID" value="KAL3272709.1"/>
    <property type="molecule type" value="Genomic_DNA"/>
</dbReference>
<dbReference type="PANTHER" id="PTHR46455:SF5">
    <property type="entry name" value="SET AND MYND DOMAIN CONTAINING, ARTHROPOD-SPECIFIC, MEMBER 4, ISOFORM A"/>
    <property type="match status" value="1"/>
</dbReference>
<feature type="non-terminal residue" evidence="1">
    <location>
        <position position="1"/>
    </location>
</feature>
<keyword evidence="2" id="KW-1185">Reference proteome</keyword>
<dbReference type="Gene3D" id="2.170.270.10">
    <property type="entry name" value="SET domain"/>
    <property type="match status" value="1"/>
</dbReference>
<dbReference type="Proteomes" id="UP001516400">
    <property type="component" value="Unassembled WGS sequence"/>
</dbReference>
<organism evidence="1 2">
    <name type="scientific">Cryptolaemus montrouzieri</name>
    <dbReference type="NCBI Taxonomy" id="559131"/>
    <lineage>
        <taxon>Eukaryota</taxon>
        <taxon>Metazoa</taxon>
        <taxon>Ecdysozoa</taxon>
        <taxon>Arthropoda</taxon>
        <taxon>Hexapoda</taxon>
        <taxon>Insecta</taxon>
        <taxon>Pterygota</taxon>
        <taxon>Neoptera</taxon>
        <taxon>Endopterygota</taxon>
        <taxon>Coleoptera</taxon>
        <taxon>Polyphaga</taxon>
        <taxon>Cucujiformia</taxon>
        <taxon>Coccinelloidea</taxon>
        <taxon>Coccinellidae</taxon>
        <taxon>Scymninae</taxon>
        <taxon>Scymnini</taxon>
        <taxon>Cryptolaemus</taxon>
    </lineage>
</organism>
<dbReference type="SUPFAM" id="SSF82199">
    <property type="entry name" value="SET domain"/>
    <property type="match status" value="1"/>
</dbReference>
<dbReference type="InterPro" id="IPR053010">
    <property type="entry name" value="SET_SmydA-8"/>
</dbReference>
<accession>A0ABD2N219</accession>
<name>A0ABD2N219_9CUCU</name>
<protein>
    <recommendedName>
        <fullName evidence="3">SET domain-containing protein</fullName>
    </recommendedName>
</protein>
<dbReference type="InterPro" id="IPR046341">
    <property type="entry name" value="SET_dom_sf"/>
</dbReference>
<proteinExistence type="predicted"/>
<evidence type="ECO:0008006" key="3">
    <source>
        <dbReference type="Google" id="ProtNLM"/>
    </source>
</evidence>
<evidence type="ECO:0000313" key="2">
    <source>
        <dbReference type="Proteomes" id="UP001516400"/>
    </source>
</evidence>
<evidence type="ECO:0000313" key="1">
    <source>
        <dbReference type="EMBL" id="KAL3272709.1"/>
    </source>
</evidence>
<dbReference type="AlphaFoldDB" id="A0ABD2N219"/>
<reference evidence="1 2" key="1">
    <citation type="journal article" date="2021" name="BMC Biol.">
        <title>Horizontally acquired antibacterial genes associated with adaptive radiation of ladybird beetles.</title>
        <authorList>
            <person name="Li H.S."/>
            <person name="Tang X.F."/>
            <person name="Huang Y.H."/>
            <person name="Xu Z.Y."/>
            <person name="Chen M.L."/>
            <person name="Du X.Y."/>
            <person name="Qiu B.Y."/>
            <person name="Chen P.T."/>
            <person name="Zhang W."/>
            <person name="Slipinski A."/>
            <person name="Escalona H.E."/>
            <person name="Waterhouse R.M."/>
            <person name="Zwick A."/>
            <person name="Pang H."/>
        </authorList>
    </citation>
    <scope>NUCLEOTIDE SEQUENCE [LARGE SCALE GENOMIC DNA]</scope>
    <source>
        <strain evidence="1">SYSU2018</strain>
    </source>
</reference>
<sequence length="65" mass="7207">VNAFEIGHLGINVRGVYPTAFLMSHDCVPNTNHSDDGVNFTLTVRASMDIEQNHPITLSYAYTLQ</sequence>
<dbReference type="PANTHER" id="PTHR46455">
    <property type="entry name" value="SET AND MYND DOMAIN CONTAINING, ARTHROPOD-SPECIFIC, MEMBER 4, ISOFORM A"/>
    <property type="match status" value="1"/>
</dbReference>
<comment type="caution">
    <text evidence="1">The sequence shown here is derived from an EMBL/GenBank/DDBJ whole genome shotgun (WGS) entry which is preliminary data.</text>
</comment>
<feature type="non-terminal residue" evidence="1">
    <location>
        <position position="65"/>
    </location>
</feature>
<gene>
    <name evidence="1" type="ORF">HHI36_014171</name>
</gene>